<keyword evidence="1" id="KW-0472">Membrane</keyword>
<proteinExistence type="predicted"/>
<keyword evidence="1" id="KW-1133">Transmembrane helix</keyword>
<dbReference type="Proteomes" id="UP000184499">
    <property type="component" value="Unassembled WGS sequence"/>
</dbReference>
<protein>
    <submittedName>
        <fullName evidence="2">Uncharacterized protein</fullName>
    </submittedName>
</protein>
<evidence type="ECO:0000313" key="2">
    <source>
        <dbReference type="EMBL" id="OJJ68784.1"/>
    </source>
</evidence>
<dbReference type="EMBL" id="KV878690">
    <property type="protein sequence ID" value="OJJ68784.1"/>
    <property type="molecule type" value="Genomic_DNA"/>
</dbReference>
<dbReference type="RefSeq" id="XP_067476033.1">
    <property type="nucleotide sequence ID" value="XM_067622904.1"/>
</dbReference>
<gene>
    <name evidence="2" type="ORF">ASPBRDRAFT_314790</name>
</gene>
<dbReference type="VEuPathDB" id="FungiDB:ASPBRDRAFT_314790"/>
<reference evidence="3" key="1">
    <citation type="journal article" date="2017" name="Genome Biol.">
        <title>Comparative genomics reveals high biological diversity and specific adaptations in the industrially and medically important fungal genus Aspergillus.</title>
        <authorList>
            <person name="de Vries R.P."/>
            <person name="Riley R."/>
            <person name="Wiebenga A."/>
            <person name="Aguilar-Osorio G."/>
            <person name="Amillis S."/>
            <person name="Uchima C.A."/>
            <person name="Anderluh G."/>
            <person name="Asadollahi M."/>
            <person name="Askin M."/>
            <person name="Barry K."/>
            <person name="Battaglia E."/>
            <person name="Bayram O."/>
            <person name="Benocci T."/>
            <person name="Braus-Stromeyer S.A."/>
            <person name="Caldana C."/>
            <person name="Canovas D."/>
            <person name="Cerqueira G.C."/>
            <person name="Chen F."/>
            <person name="Chen W."/>
            <person name="Choi C."/>
            <person name="Clum A."/>
            <person name="Dos Santos R.A."/>
            <person name="Damasio A.R."/>
            <person name="Diallinas G."/>
            <person name="Emri T."/>
            <person name="Fekete E."/>
            <person name="Flipphi M."/>
            <person name="Freyberg S."/>
            <person name="Gallo A."/>
            <person name="Gournas C."/>
            <person name="Habgood R."/>
            <person name="Hainaut M."/>
            <person name="Harispe M.L."/>
            <person name="Henrissat B."/>
            <person name="Hilden K.S."/>
            <person name="Hope R."/>
            <person name="Hossain A."/>
            <person name="Karabika E."/>
            <person name="Karaffa L."/>
            <person name="Karanyi Z."/>
            <person name="Krasevec N."/>
            <person name="Kuo A."/>
            <person name="Kusch H."/>
            <person name="LaButti K."/>
            <person name="Lagendijk E.L."/>
            <person name="Lapidus A."/>
            <person name="Levasseur A."/>
            <person name="Lindquist E."/>
            <person name="Lipzen A."/>
            <person name="Logrieco A.F."/>
            <person name="MacCabe A."/>
            <person name="Maekelae M.R."/>
            <person name="Malavazi I."/>
            <person name="Melin P."/>
            <person name="Meyer V."/>
            <person name="Mielnichuk N."/>
            <person name="Miskei M."/>
            <person name="Molnar A.P."/>
            <person name="Mule G."/>
            <person name="Ngan C.Y."/>
            <person name="Orejas M."/>
            <person name="Orosz E."/>
            <person name="Ouedraogo J.P."/>
            <person name="Overkamp K.M."/>
            <person name="Park H.-S."/>
            <person name="Perrone G."/>
            <person name="Piumi F."/>
            <person name="Punt P.J."/>
            <person name="Ram A.F."/>
            <person name="Ramon A."/>
            <person name="Rauscher S."/>
            <person name="Record E."/>
            <person name="Riano-Pachon D.M."/>
            <person name="Robert V."/>
            <person name="Roehrig J."/>
            <person name="Ruller R."/>
            <person name="Salamov A."/>
            <person name="Salih N.S."/>
            <person name="Samson R.A."/>
            <person name="Sandor E."/>
            <person name="Sanguinetti M."/>
            <person name="Schuetze T."/>
            <person name="Sepcic K."/>
            <person name="Shelest E."/>
            <person name="Sherlock G."/>
            <person name="Sophianopoulou V."/>
            <person name="Squina F.M."/>
            <person name="Sun H."/>
            <person name="Susca A."/>
            <person name="Todd R.B."/>
            <person name="Tsang A."/>
            <person name="Unkles S.E."/>
            <person name="van de Wiele N."/>
            <person name="van Rossen-Uffink D."/>
            <person name="Oliveira J.V."/>
            <person name="Vesth T.C."/>
            <person name="Visser J."/>
            <person name="Yu J.-H."/>
            <person name="Zhou M."/>
            <person name="Andersen M.R."/>
            <person name="Archer D.B."/>
            <person name="Baker S.E."/>
            <person name="Benoit I."/>
            <person name="Brakhage A.A."/>
            <person name="Braus G.H."/>
            <person name="Fischer R."/>
            <person name="Frisvad J.C."/>
            <person name="Goldman G.H."/>
            <person name="Houbraken J."/>
            <person name="Oakley B."/>
            <person name="Pocsi I."/>
            <person name="Scazzocchio C."/>
            <person name="Seiboth B."/>
            <person name="vanKuyk P.A."/>
            <person name="Wortman J."/>
            <person name="Dyer P.S."/>
            <person name="Grigoriev I.V."/>
        </authorList>
    </citation>
    <scope>NUCLEOTIDE SEQUENCE [LARGE SCALE GENOMIC DNA]</scope>
    <source>
        <strain evidence="3">CBS 101740 / IMI 381727 / IBT 21946</strain>
    </source>
</reference>
<evidence type="ECO:0000313" key="3">
    <source>
        <dbReference type="Proteomes" id="UP000184499"/>
    </source>
</evidence>
<accession>A0A1L9UAT2</accession>
<keyword evidence="1" id="KW-0812">Transmembrane</keyword>
<feature type="transmembrane region" description="Helical" evidence="1">
    <location>
        <begin position="52"/>
        <end position="75"/>
    </location>
</feature>
<evidence type="ECO:0000256" key="1">
    <source>
        <dbReference type="SAM" id="Phobius"/>
    </source>
</evidence>
<sequence length="90" mass="10647">MVTQVDSGKVQSKHYLCVNQHLYTFYAFRIRCSSNQICTYYHSRVGAAYAQAWSSCTLCCNGYTLLLLIYLRVYYSIYYDIIRRSFPRAR</sequence>
<name>A0A1L9UAT2_ASPBC</name>
<dbReference type="GeneID" id="93575392"/>
<keyword evidence="3" id="KW-1185">Reference proteome</keyword>
<organism evidence="2 3">
    <name type="scientific">Aspergillus brasiliensis (strain CBS 101740 / IMI 381727 / IBT 21946)</name>
    <dbReference type="NCBI Taxonomy" id="767769"/>
    <lineage>
        <taxon>Eukaryota</taxon>
        <taxon>Fungi</taxon>
        <taxon>Dikarya</taxon>
        <taxon>Ascomycota</taxon>
        <taxon>Pezizomycotina</taxon>
        <taxon>Eurotiomycetes</taxon>
        <taxon>Eurotiomycetidae</taxon>
        <taxon>Eurotiales</taxon>
        <taxon>Aspergillaceae</taxon>
        <taxon>Aspergillus</taxon>
        <taxon>Aspergillus subgen. Circumdati</taxon>
    </lineage>
</organism>
<dbReference type="AlphaFoldDB" id="A0A1L9UAT2"/>